<dbReference type="Proteomes" id="UP001501578">
    <property type="component" value="Unassembled WGS sequence"/>
</dbReference>
<accession>A0ABN1Q9H2</accession>
<proteinExistence type="predicted"/>
<reference evidence="2 3" key="1">
    <citation type="journal article" date="2019" name="Int. J. Syst. Evol. Microbiol.">
        <title>The Global Catalogue of Microorganisms (GCM) 10K type strain sequencing project: providing services to taxonomists for standard genome sequencing and annotation.</title>
        <authorList>
            <consortium name="The Broad Institute Genomics Platform"/>
            <consortium name="The Broad Institute Genome Sequencing Center for Infectious Disease"/>
            <person name="Wu L."/>
            <person name="Ma J."/>
        </authorList>
    </citation>
    <scope>NUCLEOTIDE SEQUENCE [LARGE SCALE GENOMIC DNA]</scope>
    <source>
        <strain evidence="2 3">JCM 11136</strain>
    </source>
</reference>
<organism evidence="2 3">
    <name type="scientific">Nonomuraea longicatena</name>
    <dbReference type="NCBI Taxonomy" id="83682"/>
    <lineage>
        <taxon>Bacteria</taxon>
        <taxon>Bacillati</taxon>
        <taxon>Actinomycetota</taxon>
        <taxon>Actinomycetes</taxon>
        <taxon>Streptosporangiales</taxon>
        <taxon>Streptosporangiaceae</taxon>
        <taxon>Nonomuraea</taxon>
    </lineage>
</organism>
<feature type="compositionally biased region" description="Polar residues" evidence="1">
    <location>
        <begin position="69"/>
        <end position="85"/>
    </location>
</feature>
<keyword evidence="3" id="KW-1185">Reference proteome</keyword>
<dbReference type="RefSeq" id="WP_343952468.1">
    <property type="nucleotide sequence ID" value="NZ_BAAAHQ010000025.1"/>
</dbReference>
<evidence type="ECO:0000313" key="2">
    <source>
        <dbReference type="EMBL" id="GAA0939511.1"/>
    </source>
</evidence>
<sequence length="85" mass="8993">MESSTISVRTQLRPTSFTRSDPWERPSASSAQRARSMVSPFAAGRRVPDPIEDTRAYTAASSASWASPQAENGSSASGCRSSGVV</sequence>
<feature type="compositionally biased region" description="Basic and acidic residues" evidence="1">
    <location>
        <begin position="46"/>
        <end position="55"/>
    </location>
</feature>
<name>A0ABN1Q9H2_9ACTN</name>
<dbReference type="EMBL" id="BAAAHQ010000025">
    <property type="protein sequence ID" value="GAA0939511.1"/>
    <property type="molecule type" value="Genomic_DNA"/>
</dbReference>
<feature type="region of interest" description="Disordered" evidence="1">
    <location>
        <begin position="1"/>
        <end position="85"/>
    </location>
</feature>
<gene>
    <name evidence="2" type="ORF">GCM10009560_50280</name>
</gene>
<feature type="compositionally biased region" description="Polar residues" evidence="1">
    <location>
        <begin position="1"/>
        <end position="19"/>
    </location>
</feature>
<evidence type="ECO:0000256" key="1">
    <source>
        <dbReference type="SAM" id="MobiDB-lite"/>
    </source>
</evidence>
<comment type="caution">
    <text evidence="2">The sequence shown here is derived from an EMBL/GenBank/DDBJ whole genome shotgun (WGS) entry which is preliminary data.</text>
</comment>
<protein>
    <submittedName>
        <fullName evidence="2">Uncharacterized protein</fullName>
    </submittedName>
</protein>
<evidence type="ECO:0000313" key="3">
    <source>
        <dbReference type="Proteomes" id="UP001501578"/>
    </source>
</evidence>
<feature type="compositionally biased region" description="Low complexity" evidence="1">
    <location>
        <begin position="25"/>
        <end position="36"/>
    </location>
</feature>